<protein>
    <recommendedName>
        <fullName evidence="1">Transposase IS4-like domain-containing protein</fullName>
    </recommendedName>
</protein>
<dbReference type="Proteomes" id="UP000001508">
    <property type="component" value="Chromosome"/>
</dbReference>
<gene>
    <name evidence="2" type="ordered locus">DaAHT2_0483</name>
</gene>
<evidence type="ECO:0000313" key="2">
    <source>
        <dbReference type="EMBL" id="ADH85189.1"/>
    </source>
</evidence>
<dbReference type="Pfam" id="PF01609">
    <property type="entry name" value="DDE_Tnp_1"/>
    <property type="match status" value="1"/>
</dbReference>
<organism evidence="2 3">
    <name type="scientific">Desulfurivibrio alkaliphilus (strain DSM 19089 / UNIQEM U267 / AHT2)</name>
    <dbReference type="NCBI Taxonomy" id="589865"/>
    <lineage>
        <taxon>Bacteria</taxon>
        <taxon>Pseudomonadati</taxon>
        <taxon>Thermodesulfobacteriota</taxon>
        <taxon>Desulfobulbia</taxon>
        <taxon>Desulfobulbales</taxon>
        <taxon>Desulfobulbaceae</taxon>
        <taxon>Desulfurivibrio</taxon>
    </lineage>
</organism>
<reference evidence="3" key="1">
    <citation type="submission" date="2010-02" db="EMBL/GenBank/DDBJ databases">
        <title>Complete sequence of Desulfurivibrio alkaliphilus AHT2.</title>
        <authorList>
            <consortium name="US DOE Joint Genome Institute"/>
            <person name="Pitluck S."/>
            <person name="Chertkov O."/>
            <person name="Detter J.C."/>
            <person name="Han C."/>
            <person name="Tapia R."/>
            <person name="Larimer F."/>
            <person name="Land M."/>
            <person name="Hauser L."/>
            <person name="Kyrpides N."/>
            <person name="Mikhailova N."/>
            <person name="Sorokin D.Y."/>
            <person name="Muyzer G."/>
            <person name="Woyke T."/>
        </authorList>
    </citation>
    <scope>NUCLEOTIDE SEQUENCE [LARGE SCALE GENOMIC DNA]</scope>
    <source>
        <strain evidence="3">DSM 19089 / UNIQEM U267 / AHT2</strain>
    </source>
</reference>
<dbReference type="AlphaFoldDB" id="D6Z0G0"/>
<dbReference type="GO" id="GO:0004803">
    <property type="term" value="F:transposase activity"/>
    <property type="evidence" value="ECO:0007669"/>
    <property type="project" value="InterPro"/>
</dbReference>
<dbReference type="Gene3D" id="3.90.350.10">
    <property type="entry name" value="Transposase Inhibitor Protein From Tn5, Chain A, domain 1"/>
    <property type="match status" value="1"/>
</dbReference>
<evidence type="ECO:0000259" key="1">
    <source>
        <dbReference type="Pfam" id="PF01609"/>
    </source>
</evidence>
<dbReference type="OrthoDB" id="5419750at2"/>
<feature type="domain" description="Transposase IS4-like" evidence="1">
    <location>
        <begin position="139"/>
        <end position="385"/>
    </location>
</feature>
<accession>D6Z0G0</accession>
<dbReference type="EMBL" id="CP001940">
    <property type="protein sequence ID" value="ADH85189.1"/>
    <property type="molecule type" value="Genomic_DNA"/>
</dbReference>
<proteinExistence type="predicted"/>
<dbReference type="eggNOG" id="COG5433">
    <property type="taxonomic scope" value="Bacteria"/>
</dbReference>
<keyword evidence="3" id="KW-1185">Reference proteome</keyword>
<sequence>MNVHQLIRQKQLASRRQDKISQRKHLNFDALITTIREDFGKIADHRAANASISLVDALTSGFAMFSLKHPSLLAFEDEWREDPTCLHGVYKVNDIPSDSQMRTICDEVDPRHLRRPFRSIFRQLQRGKVLEKMTWLDGHYLLALDGTGIYSSEKVSSPYCLKKRKRNGQVEYYQQMLGAAIVHPEQREVIPLCPEMIVQQDGSKKQDCERKAARRFLTEFRREHPHLKCVVIEDGLSSNAPHIQDLHRDGHHFILGAKPGDHGHLFDQMDEALKAGRAVELSRADEQQPDILHTYRFVNDLALNKSNPEVRVNLLEYWQLDGKGKVIRFSWVTDLEITTANVYQIMRAGRARWRIENETFNTLKNQGYNLEHNYGLGQKHLSAVFVHLTVLAFLVDQVQQLCCPLFREALVFRKRKRRLWSGIRNRFELLDCPSMEAILLHIVGRGKPLPQLE</sequence>
<dbReference type="InterPro" id="IPR002559">
    <property type="entry name" value="Transposase_11"/>
</dbReference>
<dbReference type="STRING" id="589865.DaAHT2_0483"/>
<dbReference type="HOGENOM" id="CLU_051011_0_0_7"/>
<dbReference type="KEGG" id="dak:DaAHT2_0483"/>
<dbReference type="GO" id="GO:0006313">
    <property type="term" value="P:DNA transposition"/>
    <property type="evidence" value="ECO:0007669"/>
    <property type="project" value="InterPro"/>
</dbReference>
<dbReference type="RefSeq" id="WP_013162720.1">
    <property type="nucleotide sequence ID" value="NC_014216.1"/>
</dbReference>
<evidence type="ECO:0000313" key="3">
    <source>
        <dbReference type="Proteomes" id="UP000001508"/>
    </source>
</evidence>
<dbReference type="InterPro" id="IPR012337">
    <property type="entry name" value="RNaseH-like_sf"/>
</dbReference>
<dbReference type="GO" id="GO:0003677">
    <property type="term" value="F:DNA binding"/>
    <property type="evidence" value="ECO:0007669"/>
    <property type="project" value="InterPro"/>
</dbReference>
<name>D6Z0G0_DESAT</name>
<dbReference type="InParanoid" id="D6Z0G0"/>
<dbReference type="SUPFAM" id="SSF53098">
    <property type="entry name" value="Ribonuclease H-like"/>
    <property type="match status" value="1"/>
</dbReference>